<sequence length="455" mass="53571">MEIFNHLYKAFRSVSSYDTINKLTEKKLRRRNNGIDLDDCFFYRFSYTMKDTTQQSIVSEINQRNKTKVSRQAFEAKERSIPLKAYELLLFKVVECFHFCINLNKDLSFVAVDGVYNSDRKHVPMLNLGIFDITNNVPIDVKFVGANGRNKEVANFKKHLIENKDKYVNTVFIFDRLYFNYSFIRFLENNEFKYIIRVKGQYPKLDPENEVHKNDLQYKIITELRECTRIVKSDKTVNKIVNASKSKKKHNSSTIKIKNDCILVTNLINEYTDEELLNLYRSRWDIEVFFKLIKANFKFQNMKEKNEEQYRKLYICELIISYIVKIIEHLCMKDKKFDTTRINSGVECTVKINKSNLIKGIVKFLIPDLLKGSVNETYMKQFITSYVTIIKNEVNRSFPRISKTPFTKWYVKGYSDSTKFAKIIDAIINGTVEDLHSNLKSIAKKIKAINGKEYG</sequence>
<protein>
    <submittedName>
        <fullName evidence="2">IS4 family transposase</fullName>
    </submittedName>
</protein>
<dbReference type="InterPro" id="IPR012337">
    <property type="entry name" value="RNaseH-like_sf"/>
</dbReference>
<dbReference type="SUPFAM" id="SSF53098">
    <property type="entry name" value="Ribonuclease H-like"/>
    <property type="match status" value="1"/>
</dbReference>
<reference evidence="2" key="1">
    <citation type="submission" date="2018-10" db="EMBL/GenBank/DDBJ databases">
        <title>Hidden diversity of soil giant viruses.</title>
        <authorList>
            <person name="Schulz F."/>
            <person name="Alteio L."/>
            <person name="Goudeau D."/>
            <person name="Ryan E.M."/>
            <person name="Malmstrom R.R."/>
            <person name="Blanchard J."/>
            <person name="Woyke T."/>
        </authorList>
    </citation>
    <scope>NUCLEOTIDE SEQUENCE</scope>
    <source>
        <strain evidence="2">DSV1</strain>
    </source>
</reference>
<dbReference type="InterPro" id="IPR002559">
    <property type="entry name" value="Transposase_11"/>
</dbReference>
<proteinExistence type="predicted"/>
<feature type="domain" description="Transposase IS4-like" evidence="1">
    <location>
        <begin position="130"/>
        <end position="307"/>
    </location>
</feature>
<accession>A0A3G4ZW32</accession>
<dbReference type="PANTHER" id="PTHR33258">
    <property type="entry name" value="TRANSPOSASE INSL FOR INSERTION SEQUENCE ELEMENT IS186A-RELATED"/>
    <property type="match status" value="1"/>
</dbReference>
<dbReference type="PANTHER" id="PTHR33258:SF1">
    <property type="entry name" value="TRANSPOSASE INSL FOR INSERTION SEQUENCE ELEMENT IS186A-RELATED"/>
    <property type="match status" value="1"/>
</dbReference>
<organism evidence="2">
    <name type="scientific">Dasosvirus sp</name>
    <dbReference type="NCBI Taxonomy" id="2487764"/>
    <lineage>
        <taxon>Viruses</taxon>
        <taxon>Varidnaviria</taxon>
        <taxon>Bamfordvirae</taxon>
        <taxon>Nucleocytoviricota</taxon>
        <taxon>Megaviricetes</taxon>
        <taxon>Imitervirales</taxon>
        <taxon>Mimiviridae</taxon>
        <taxon>Klosneuvirinae</taxon>
    </lineage>
</organism>
<dbReference type="GO" id="GO:0004803">
    <property type="term" value="F:transposase activity"/>
    <property type="evidence" value="ECO:0007669"/>
    <property type="project" value="InterPro"/>
</dbReference>
<evidence type="ECO:0000259" key="1">
    <source>
        <dbReference type="Pfam" id="PF01609"/>
    </source>
</evidence>
<dbReference type="GO" id="GO:0006313">
    <property type="term" value="P:DNA transposition"/>
    <property type="evidence" value="ECO:0007669"/>
    <property type="project" value="InterPro"/>
</dbReference>
<dbReference type="EMBL" id="MK072060">
    <property type="protein sequence ID" value="AYV77649.1"/>
    <property type="molecule type" value="Genomic_DNA"/>
</dbReference>
<dbReference type="Pfam" id="PF01609">
    <property type="entry name" value="DDE_Tnp_1"/>
    <property type="match status" value="1"/>
</dbReference>
<name>A0A3G4ZW32_9VIRU</name>
<dbReference type="GO" id="GO:0003677">
    <property type="term" value="F:DNA binding"/>
    <property type="evidence" value="ECO:0007669"/>
    <property type="project" value="InterPro"/>
</dbReference>
<gene>
    <name evidence="2" type="ORF">Dasosvirus19_2</name>
</gene>
<dbReference type="Gene3D" id="3.90.350.10">
    <property type="entry name" value="Transposase Inhibitor Protein From Tn5, Chain A, domain 1"/>
    <property type="match status" value="1"/>
</dbReference>
<evidence type="ECO:0000313" key="2">
    <source>
        <dbReference type="EMBL" id="AYV77649.1"/>
    </source>
</evidence>